<dbReference type="Gene3D" id="3.30.465.10">
    <property type="match status" value="1"/>
</dbReference>
<keyword evidence="11" id="KW-0133">Cell shape</keyword>
<feature type="domain" description="FAD-binding PCMH-type" evidence="17">
    <location>
        <begin position="58"/>
        <end position="227"/>
    </location>
</feature>
<proteinExistence type="inferred from homology"/>
<name>D8SZN0_SELML</name>
<dbReference type="SUPFAM" id="SSF56176">
    <property type="entry name" value="FAD-binding/transporter-associated domain-like"/>
    <property type="match status" value="1"/>
</dbReference>
<protein>
    <recommendedName>
        <fullName evidence="5">UDP-N-acetylmuramate dehydrogenase</fullName>
        <ecNumber evidence="5">1.3.1.98</ecNumber>
    </recommendedName>
</protein>
<keyword evidence="19" id="KW-1185">Reference proteome</keyword>
<evidence type="ECO:0000256" key="13">
    <source>
        <dbReference type="ARBA" id="ARBA00023002"/>
    </source>
</evidence>
<keyword evidence="15" id="KW-0961">Cell wall biogenesis/degradation</keyword>
<dbReference type="PANTHER" id="PTHR21071:SF4">
    <property type="entry name" value="UDP-N-ACETYLENOLPYRUVOYLGLUCOSAMINE REDUCTASE"/>
    <property type="match status" value="1"/>
</dbReference>
<dbReference type="HAMAP" id="MF_00037">
    <property type="entry name" value="MurB"/>
    <property type="match status" value="1"/>
</dbReference>
<comment type="cofactor">
    <cofactor evidence="1">
        <name>FAD</name>
        <dbReference type="ChEBI" id="CHEBI:57692"/>
    </cofactor>
</comment>
<dbReference type="GO" id="GO:0071949">
    <property type="term" value="F:FAD binding"/>
    <property type="evidence" value="ECO:0007669"/>
    <property type="project" value="InterPro"/>
</dbReference>
<evidence type="ECO:0000256" key="6">
    <source>
        <dbReference type="ARBA" id="ARBA00022490"/>
    </source>
</evidence>
<dbReference type="GO" id="GO:0050660">
    <property type="term" value="F:flavin adenine dinucleotide binding"/>
    <property type="evidence" value="ECO:0000318"/>
    <property type="project" value="GO_Central"/>
</dbReference>
<dbReference type="PROSITE" id="PS51387">
    <property type="entry name" value="FAD_PCMH"/>
    <property type="match status" value="1"/>
</dbReference>
<dbReference type="GO" id="GO:0008360">
    <property type="term" value="P:regulation of cell shape"/>
    <property type="evidence" value="ECO:0007669"/>
    <property type="project" value="UniProtKB-KW"/>
</dbReference>
<dbReference type="KEGG" id="smo:SELMODRAFT_128879"/>
<comment type="subcellular location">
    <subcellularLocation>
        <location evidence="3">Cytoplasm</location>
    </subcellularLocation>
</comment>
<dbReference type="InterPro" id="IPR036635">
    <property type="entry name" value="MurB_C_sf"/>
</dbReference>
<gene>
    <name evidence="18" type="ORF">SELMODRAFT_128879</name>
</gene>
<evidence type="ECO:0000256" key="1">
    <source>
        <dbReference type="ARBA" id="ARBA00001974"/>
    </source>
</evidence>
<dbReference type="GO" id="GO:0008762">
    <property type="term" value="F:UDP-N-acetylmuramate dehydrogenase activity"/>
    <property type="evidence" value="ECO:0000318"/>
    <property type="project" value="GO_Central"/>
</dbReference>
<dbReference type="GO" id="GO:0051301">
    <property type="term" value="P:cell division"/>
    <property type="evidence" value="ECO:0007669"/>
    <property type="project" value="UniProtKB-KW"/>
</dbReference>
<keyword evidence="9" id="KW-0274">FAD</keyword>
<dbReference type="HOGENOM" id="CLU_035304_1_1_1"/>
<dbReference type="InterPro" id="IPR016167">
    <property type="entry name" value="FAD-bd_PCMH_sub1"/>
</dbReference>
<evidence type="ECO:0000256" key="14">
    <source>
        <dbReference type="ARBA" id="ARBA00023306"/>
    </source>
</evidence>
<evidence type="ECO:0000256" key="9">
    <source>
        <dbReference type="ARBA" id="ARBA00022827"/>
    </source>
</evidence>
<keyword evidence="12" id="KW-0573">Peptidoglycan synthesis</keyword>
<dbReference type="InterPro" id="IPR011601">
    <property type="entry name" value="MurB_C"/>
</dbReference>
<dbReference type="InParanoid" id="D8SZN0"/>
<dbReference type="STRING" id="88036.D8SZN0"/>
<reference evidence="18 19" key="1">
    <citation type="journal article" date="2011" name="Science">
        <title>The Selaginella genome identifies genetic changes associated with the evolution of vascular plants.</title>
        <authorList>
            <person name="Banks J.A."/>
            <person name="Nishiyama T."/>
            <person name="Hasebe M."/>
            <person name="Bowman J.L."/>
            <person name="Gribskov M."/>
            <person name="dePamphilis C."/>
            <person name="Albert V.A."/>
            <person name="Aono N."/>
            <person name="Aoyama T."/>
            <person name="Ambrose B.A."/>
            <person name="Ashton N.W."/>
            <person name="Axtell M.J."/>
            <person name="Barker E."/>
            <person name="Barker M.S."/>
            <person name="Bennetzen J.L."/>
            <person name="Bonawitz N.D."/>
            <person name="Chapple C."/>
            <person name="Cheng C."/>
            <person name="Correa L.G."/>
            <person name="Dacre M."/>
            <person name="DeBarry J."/>
            <person name="Dreyer I."/>
            <person name="Elias M."/>
            <person name="Engstrom E.M."/>
            <person name="Estelle M."/>
            <person name="Feng L."/>
            <person name="Finet C."/>
            <person name="Floyd S.K."/>
            <person name="Frommer W.B."/>
            <person name="Fujita T."/>
            <person name="Gramzow L."/>
            <person name="Gutensohn M."/>
            <person name="Harholt J."/>
            <person name="Hattori M."/>
            <person name="Heyl A."/>
            <person name="Hirai T."/>
            <person name="Hiwatashi Y."/>
            <person name="Ishikawa M."/>
            <person name="Iwata M."/>
            <person name="Karol K.G."/>
            <person name="Koehler B."/>
            <person name="Kolukisaoglu U."/>
            <person name="Kubo M."/>
            <person name="Kurata T."/>
            <person name="Lalonde S."/>
            <person name="Li K."/>
            <person name="Li Y."/>
            <person name="Litt A."/>
            <person name="Lyons E."/>
            <person name="Manning G."/>
            <person name="Maruyama T."/>
            <person name="Michael T.P."/>
            <person name="Mikami K."/>
            <person name="Miyazaki S."/>
            <person name="Morinaga S."/>
            <person name="Murata T."/>
            <person name="Mueller-Roeber B."/>
            <person name="Nelson D.R."/>
            <person name="Obara M."/>
            <person name="Oguri Y."/>
            <person name="Olmstead R.G."/>
            <person name="Onodera N."/>
            <person name="Petersen B.L."/>
            <person name="Pils B."/>
            <person name="Prigge M."/>
            <person name="Rensing S.A."/>
            <person name="Riano-Pachon D.M."/>
            <person name="Roberts A.W."/>
            <person name="Sato Y."/>
            <person name="Scheller H.V."/>
            <person name="Schulz B."/>
            <person name="Schulz C."/>
            <person name="Shakirov E.V."/>
            <person name="Shibagaki N."/>
            <person name="Shinohara N."/>
            <person name="Shippen D.E."/>
            <person name="Soerensen I."/>
            <person name="Sotooka R."/>
            <person name="Sugimoto N."/>
            <person name="Sugita M."/>
            <person name="Sumikawa N."/>
            <person name="Tanurdzic M."/>
            <person name="Theissen G."/>
            <person name="Ulvskov P."/>
            <person name="Wakazuki S."/>
            <person name="Weng J.K."/>
            <person name="Willats W.W."/>
            <person name="Wipf D."/>
            <person name="Wolf P.G."/>
            <person name="Yang L."/>
            <person name="Zimmer A.D."/>
            <person name="Zhu Q."/>
            <person name="Mitros T."/>
            <person name="Hellsten U."/>
            <person name="Loque D."/>
            <person name="Otillar R."/>
            <person name="Salamov A."/>
            <person name="Schmutz J."/>
            <person name="Shapiro H."/>
            <person name="Lindquist E."/>
            <person name="Lucas S."/>
            <person name="Rokhsar D."/>
            <person name="Grigoriev I.V."/>
        </authorList>
    </citation>
    <scope>NUCLEOTIDE SEQUENCE [LARGE SCALE GENOMIC DNA]</scope>
</reference>
<accession>D8SZN0</accession>
<evidence type="ECO:0000256" key="2">
    <source>
        <dbReference type="ARBA" id="ARBA00003921"/>
    </source>
</evidence>
<dbReference type="GO" id="GO:0005829">
    <property type="term" value="C:cytosol"/>
    <property type="evidence" value="ECO:0000318"/>
    <property type="project" value="GO_Central"/>
</dbReference>
<sequence>MAVNARQSAPPPTFLGAGAKTRKKVGSLCSSCSPSFGSEDQAPEFVRGKLLSELSTWGIGGAARLFVEVRNREQLVSSIRHCREHNLKFLALGKGSNCLFDDRGFDGCVILSRINDMHENGCGRYRVGSGYPFNLLGIHTSKQGFGGLEFASGIPGTVGGAVFMNAGADGQETIEVLEAVEFVDTNGQTRELLKKQGELACSYRKSPFQGMPDLGAILSATFQLQPCPLSRDRQRDYLARRKQTQPVNERSAGCVFRNPGKGCQSAGALIEAVGLKGLRIGGAKVSELHANFLINTGGAKASDVLSLISVIKDRVRAESGIQLEQEVRYIPY</sequence>
<evidence type="ECO:0000256" key="3">
    <source>
        <dbReference type="ARBA" id="ARBA00004496"/>
    </source>
</evidence>
<organism evidence="19">
    <name type="scientific">Selaginella moellendorffii</name>
    <name type="common">Spikemoss</name>
    <dbReference type="NCBI Taxonomy" id="88036"/>
    <lineage>
        <taxon>Eukaryota</taxon>
        <taxon>Viridiplantae</taxon>
        <taxon>Streptophyta</taxon>
        <taxon>Embryophyta</taxon>
        <taxon>Tracheophyta</taxon>
        <taxon>Lycopodiopsida</taxon>
        <taxon>Selaginellales</taxon>
        <taxon>Selaginellaceae</taxon>
        <taxon>Selaginella</taxon>
    </lineage>
</organism>
<comment type="pathway">
    <text evidence="4">Cell wall biogenesis; peptidoglycan biosynthesis.</text>
</comment>
<evidence type="ECO:0000313" key="18">
    <source>
        <dbReference type="EMBL" id="EFJ10050.1"/>
    </source>
</evidence>
<dbReference type="InterPro" id="IPR016169">
    <property type="entry name" value="FAD-bd_PCMH_sub2"/>
</dbReference>
<dbReference type="EMBL" id="GL377656">
    <property type="protein sequence ID" value="EFJ10050.1"/>
    <property type="molecule type" value="Genomic_DNA"/>
</dbReference>
<dbReference type="InterPro" id="IPR003170">
    <property type="entry name" value="MurB"/>
</dbReference>
<dbReference type="OrthoDB" id="66620at2759"/>
<dbReference type="GO" id="GO:0071555">
    <property type="term" value="P:cell wall organization"/>
    <property type="evidence" value="ECO:0000318"/>
    <property type="project" value="GO_Central"/>
</dbReference>
<dbReference type="InterPro" id="IPR036318">
    <property type="entry name" value="FAD-bd_PCMH-like_sf"/>
</dbReference>
<dbReference type="eggNOG" id="ENOG502QR6B">
    <property type="taxonomic scope" value="Eukaryota"/>
</dbReference>
<comment type="function">
    <text evidence="2">Cell wall formation.</text>
</comment>
<evidence type="ECO:0000256" key="10">
    <source>
        <dbReference type="ARBA" id="ARBA00022857"/>
    </source>
</evidence>
<keyword evidence="10" id="KW-0521">NADP</keyword>
<dbReference type="NCBIfam" id="TIGR00179">
    <property type="entry name" value="murB"/>
    <property type="match status" value="1"/>
</dbReference>
<dbReference type="UniPathway" id="UPA00219"/>
<evidence type="ECO:0000256" key="12">
    <source>
        <dbReference type="ARBA" id="ARBA00022984"/>
    </source>
</evidence>
<dbReference type="Proteomes" id="UP000001514">
    <property type="component" value="Unassembled WGS sequence"/>
</dbReference>
<evidence type="ECO:0000256" key="16">
    <source>
        <dbReference type="ARBA" id="ARBA00048914"/>
    </source>
</evidence>
<dbReference type="SUPFAM" id="SSF56194">
    <property type="entry name" value="Uridine diphospho-N-Acetylenolpyruvylglucosamine reductase, MurB, C-terminal domain"/>
    <property type="match status" value="1"/>
</dbReference>
<dbReference type="InterPro" id="IPR016166">
    <property type="entry name" value="FAD-bd_PCMH"/>
</dbReference>
<dbReference type="OMA" id="APLTWFR"/>
<evidence type="ECO:0000256" key="8">
    <source>
        <dbReference type="ARBA" id="ARBA00022630"/>
    </source>
</evidence>
<dbReference type="NCBIfam" id="NF010480">
    <property type="entry name" value="PRK13905.1"/>
    <property type="match status" value="1"/>
</dbReference>
<dbReference type="Gene3D" id="3.30.43.10">
    <property type="entry name" value="Uridine Diphospho-n-acetylenolpyruvylglucosamine Reductase, domain 2"/>
    <property type="match status" value="1"/>
</dbReference>
<dbReference type="EC" id="1.3.1.98" evidence="5"/>
<evidence type="ECO:0000256" key="5">
    <source>
        <dbReference type="ARBA" id="ARBA00012518"/>
    </source>
</evidence>
<keyword evidence="7" id="KW-0132">Cell division</keyword>
<dbReference type="PANTHER" id="PTHR21071">
    <property type="entry name" value="UDP-N-ACETYLENOLPYRUVOYLGLUCOSAMINE REDUCTASE"/>
    <property type="match status" value="1"/>
</dbReference>
<evidence type="ECO:0000256" key="15">
    <source>
        <dbReference type="ARBA" id="ARBA00023316"/>
    </source>
</evidence>
<keyword evidence="6" id="KW-0963">Cytoplasm</keyword>
<evidence type="ECO:0000256" key="4">
    <source>
        <dbReference type="ARBA" id="ARBA00004752"/>
    </source>
</evidence>
<dbReference type="InterPro" id="IPR006094">
    <property type="entry name" value="Oxid_FAD_bind_N"/>
</dbReference>
<dbReference type="AlphaFoldDB" id="D8SZN0"/>
<evidence type="ECO:0000259" key="17">
    <source>
        <dbReference type="PROSITE" id="PS51387"/>
    </source>
</evidence>
<keyword evidence="14" id="KW-0131">Cell cycle</keyword>
<keyword evidence="13" id="KW-0560">Oxidoreductase</keyword>
<dbReference type="Gramene" id="EFJ10050">
    <property type="protein sequence ID" value="EFJ10050"/>
    <property type="gene ID" value="SELMODRAFT_128879"/>
</dbReference>
<evidence type="ECO:0000256" key="7">
    <source>
        <dbReference type="ARBA" id="ARBA00022618"/>
    </source>
</evidence>
<evidence type="ECO:0000313" key="19">
    <source>
        <dbReference type="Proteomes" id="UP000001514"/>
    </source>
</evidence>
<dbReference type="Pfam" id="PF01565">
    <property type="entry name" value="FAD_binding_4"/>
    <property type="match status" value="1"/>
</dbReference>
<dbReference type="Pfam" id="PF02873">
    <property type="entry name" value="MurB_C"/>
    <property type="match status" value="1"/>
</dbReference>
<comment type="catalytic activity">
    <reaction evidence="16">
        <text>UDP-N-acetyl-alpha-D-muramate + NADP(+) = UDP-N-acetyl-3-O-(1-carboxyvinyl)-alpha-D-glucosamine + NADPH + H(+)</text>
        <dbReference type="Rhea" id="RHEA:12248"/>
        <dbReference type="ChEBI" id="CHEBI:15378"/>
        <dbReference type="ChEBI" id="CHEBI:57783"/>
        <dbReference type="ChEBI" id="CHEBI:58349"/>
        <dbReference type="ChEBI" id="CHEBI:68483"/>
        <dbReference type="ChEBI" id="CHEBI:70757"/>
        <dbReference type="EC" id="1.3.1.98"/>
    </reaction>
</comment>
<evidence type="ECO:0000256" key="11">
    <source>
        <dbReference type="ARBA" id="ARBA00022960"/>
    </source>
</evidence>
<keyword evidence="8" id="KW-0285">Flavoprotein</keyword>
<dbReference type="Gene3D" id="3.90.78.10">
    <property type="entry name" value="UDP-N-acetylenolpyruvoylglucosamine reductase, C-terminal domain"/>
    <property type="match status" value="1"/>
</dbReference>